<proteinExistence type="predicted"/>
<sequence length="365" mass="42484">MIEHRKNATHKKFESSFSKWSRRFFKHFLSSPWFSNNKNQSSFDDIIFPALLFFSGASMVLWEEAVNEKDPSNKLRLIALIYGLQIFSFLLLRPILRSILRIGLSFSFLKYILFAVFTSITFLISFEEFWSLTFFGGILTFAVALFLSAESSFVIFKQKLGFRPHFFSLIPLSLGFIFFGNVLANLFLNGNLNYLSYLVYDIILIFIFKKYRRTQDLKPDKSPDDLQINPLADIISKQSAPRDTLFLRDRDLANLESRLESFIKEKLFLKPNLSQGDLADYLGLSRYETSRYLNLYKRVSFYDLINKLRIQEAQKLIAENISNLTQIASLTGFGSYATFFKAYLKFAGSIPKNALDERKRDRFES</sequence>
<dbReference type="GO" id="GO:0043565">
    <property type="term" value="F:sequence-specific DNA binding"/>
    <property type="evidence" value="ECO:0007669"/>
    <property type="project" value="InterPro"/>
</dbReference>
<evidence type="ECO:0000256" key="1">
    <source>
        <dbReference type="ARBA" id="ARBA00023125"/>
    </source>
</evidence>
<organism evidence="4 5">
    <name type="scientific">Leptospira alstonii serovar Sichuan str. 79601</name>
    <dbReference type="NCBI Taxonomy" id="1218565"/>
    <lineage>
        <taxon>Bacteria</taxon>
        <taxon>Pseudomonadati</taxon>
        <taxon>Spirochaetota</taxon>
        <taxon>Spirochaetia</taxon>
        <taxon>Leptospirales</taxon>
        <taxon>Leptospiraceae</taxon>
        <taxon>Leptospira</taxon>
    </lineage>
</organism>
<feature type="transmembrane region" description="Helical" evidence="2">
    <location>
        <begin position="166"/>
        <end position="188"/>
    </location>
</feature>
<keyword evidence="2" id="KW-0812">Transmembrane</keyword>
<keyword evidence="2" id="KW-1133">Transmembrane helix</keyword>
<dbReference type="AlphaFoldDB" id="M6DA70"/>
<name>M6DA70_9LEPT</name>
<keyword evidence="1 4" id="KW-0238">DNA-binding</keyword>
<dbReference type="GO" id="GO:0003700">
    <property type="term" value="F:DNA-binding transcription factor activity"/>
    <property type="evidence" value="ECO:0007669"/>
    <property type="project" value="InterPro"/>
</dbReference>
<evidence type="ECO:0000313" key="5">
    <source>
        <dbReference type="Proteomes" id="UP000011988"/>
    </source>
</evidence>
<evidence type="ECO:0000256" key="2">
    <source>
        <dbReference type="SAM" id="Phobius"/>
    </source>
</evidence>
<gene>
    <name evidence="4" type="ORF">LEP1GSC194_3586</name>
</gene>
<feature type="transmembrane region" description="Helical" evidence="2">
    <location>
        <begin position="108"/>
        <end position="126"/>
    </location>
</feature>
<dbReference type="PROSITE" id="PS01124">
    <property type="entry name" value="HTH_ARAC_FAMILY_2"/>
    <property type="match status" value="1"/>
</dbReference>
<dbReference type="PANTHER" id="PTHR43280">
    <property type="entry name" value="ARAC-FAMILY TRANSCRIPTIONAL REGULATOR"/>
    <property type="match status" value="1"/>
</dbReference>
<evidence type="ECO:0000313" key="4">
    <source>
        <dbReference type="EMBL" id="EMJ95425.1"/>
    </source>
</evidence>
<evidence type="ECO:0000259" key="3">
    <source>
        <dbReference type="PROSITE" id="PS01124"/>
    </source>
</evidence>
<dbReference type="Proteomes" id="UP000011988">
    <property type="component" value="Unassembled WGS sequence"/>
</dbReference>
<protein>
    <submittedName>
        <fullName evidence="4">DNA-binding helix-turn-helix protein</fullName>
    </submittedName>
</protein>
<feature type="transmembrane region" description="Helical" evidence="2">
    <location>
        <begin position="46"/>
        <end position="63"/>
    </location>
</feature>
<dbReference type="PANTHER" id="PTHR43280:SF29">
    <property type="entry name" value="ARAC-FAMILY TRANSCRIPTIONAL REGULATOR"/>
    <property type="match status" value="1"/>
</dbReference>
<keyword evidence="2" id="KW-0472">Membrane</keyword>
<dbReference type="Gene3D" id="1.10.10.60">
    <property type="entry name" value="Homeodomain-like"/>
    <property type="match status" value="1"/>
</dbReference>
<dbReference type="EMBL" id="ANIK01000035">
    <property type="protein sequence ID" value="EMJ95425.1"/>
    <property type="molecule type" value="Genomic_DNA"/>
</dbReference>
<comment type="caution">
    <text evidence="4">The sequence shown here is derived from an EMBL/GenBank/DDBJ whole genome shotgun (WGS) entry which is preliminary data.</text>
</comment>
<feature type="transmembrane region" description="Helical" evidence="2">
    <location>
        <begin position="75"/>
        <end position="96"/>
    </location>
</feature>
<dbReference type="SMART" id="SM00342">
    <property type="entry name" value="HTH_ARAC"/>
    <property type="match status" value="1"/>
</dbReference>
<accession>M6DA70</accession>
<reference evidence="4 5" key="1">
    <citation type="submission" date="2013-01" db="EMBL/GenBank/DDBJ databases">
        <authorList>
            <person name="Harkins D.M."/>
            <person name="Durkin A.S."/>
            <person name="Brinkac L.M."/>
            <person name="Haft D.H."/>
            <person name="Selengut J.D."/>
            <person name="Sanka R."/>
            <person name="DePew J."/>
            <person name="Purushe J."/>
            <person name="Galloway R.L."/>
            <person name="Vinetz J.M."/>
            <person name="Sutton G.G."/>
            <person name="Nierman W.C."/>
            <person name="Fouts D.E."/>
        </authorList>
    </citation>
    <scope>NUCLEOTIDE SEQUENCE [LARGE SCALE GENOMIC DNA]</scope>
    <source>
        <strain evidence="4 5">79601</strain>
    </source>
</reference>
<dbReference type="InterPro" id="IPR018060">
    <property type="entry name" value="HTH_AraC"/>
</dbReference>
<dbReference type="Pfam" id="PF12833">
    <property type="entry name" value="HTH_18"/>
    <property type="match status" value="1"/>
</dbReference>
<dbReference type="PATRIC" id="fig|1218565.3.peg.1935"/>
<feature type="transmembrane region" description="Helical" evidence="2">
    <location>
        <begin position="132"/>
        <end position="154"/>
    </location>
</feature>
<feature type="transmembrane region" description="Helical" evidence="2">
    <location>
        <begin position="194"/>
        <end position="211"/>
    </location>
</feature>
<feature type="domain" description="HTH araC/xylS-type" evidence="3">
    <location>
        <begin position="257"/>
        <end position="357"/>
    </location>
</feature>